<proteinExistence type="predicted"/>
<organism evidence="1 2">
    <name type="scientific">bacterium (Candidatus Ratteibacteria) CG15_BIG_FIL_POST_REV_8_21_14_020_41_12</name>
    <dbReference type="NCBI Taxonomy" id="2014291"/>
    <lineage>
        <taxon>Bacteria</taxon>
        <taxon>Candidatus Ratteibacteria</taxon>
    </lineage>
</organism>
<dbReference type="Pfam" id="PF14076">
    <property type="entry name" value="DUF4258"/>
    <property type="match status" value="1"/>
</dbReference>
<evidence type="ECO:0008006" key="3">
    <source>
        <dbReference type="Google" id="ProtNLM"/>
    </source>
</evidence>
<sequence>MADEILGFVKSSIRKCNYRLTFHAEEERDADQITKEEIEEAILGKDTEIIEDYPNDPRGHSCLILGFTKEGRPIHLVCGVSQETVVIIITIYRPDPKEWINWRKRRE</sequence>
<evidence type="ECO:0000313" key="1">
    <source>
        <dbReference type="EMBL" id="PIW34030.1"/>
    </source>
</evidence>
<dbReference type="AlphaFoldDB" id="A0A2M7GZW8"/>
<accession>A0A2M7GZW8</accession>
<dbReference type="EMBL" id="PFFY01000064">
    <property type="protein sequence ID" value="PIW34030.1"/>
    <property type="molecule type" value="Genomic_DNA"/>
</dbReference>
<reference evidence="2" key="1">
    <citation type="submission" date="2017-09" db="EMBL/GenBank/DDBJ databases">
        <title>Depth-based differentiation of microbial function through sediment-hosted aquifers and enrichment of novel symbionts in the deep terrestrial subsurface.</title>
        <authorList>
            <person name="Probst A.J."/>
            <person name="Ladd B."/>
            <person name="Jarett J.K."/>
            <person name="Geller-Mcgrath D.E."/>
            <person name="Sieber C.M.K."/>
            <person name="Emerson J.B."/>
            <person name="Anantharaman K."/>
            <person name="Thomas B.C."/>
            <person name="Malmstrom R."/>
            <person name="Stieglmeier M."/>
            <person name="Klingl A."/>
            <person name="Woyke T."/>
            <person name="Ryan C.M."/>
            <person name="Banfield J.F."/>
        </authorList>
    </citation>
    <scope>NUCLEOTIDE SEQUENCE [LARGE SCALE GENOMIC DNA]</scope>
</reference>
<dbReference type="InterPro" id="IPR025354">
    <property type="entry name" value="DUF4258"/>
</dbReference>
<dbReference type="Proteomes" id="UP000230025">
    <property type="component" value="Unassembled WGS sequence"/>
</dbReference>
<gene>
    <name evidence="1" type="ORF">COW28_01415</name>
</gene>
<protein>
    <recommendedName>
        <fullName evidence="3">DUF4258 domain-containing protein</fullName>
    </recommendedName>
</protein>
<evidence type="ECO:0000313" key="2">
    <source>
        <dbReference type="Proteomes" id="UP000230025"/>
    </source>
</evidence>
<name>A0A2M7GZW8_9BACT</name>
<comment type="caution">
    <text evidence="1">The sequence shown here is derived from an EMBL/GenBank/DDBJ whole genome shotgun (WGS) entry which is preliminary data.</text>
</comment>